<proteinExistence type="predicted"/>
<dbReference type="SUPFAM" id="SSF52540">
    <property type="entry name" value="P-loop containing nucleoside triphosphate hydrolases"/>
    <property type="match status" value="1"/>
</dbReference>
<keyword evidence="3" id="KW-1185">Reference proteome</keyword>
<evidence type="ECO:0000313" key="2">
    <source>
        <dbReference type="EMBL" id="KAL1500560.1"/>
    </source>
</evidence>
<gene>
    <name evidence="2" type="ORF">AB1Y20_013215</name>
</gene>
<sequence>MPSTGGKGDSERLLGSPELCHPSALSAIHMADADLPSLLTPHDEPPAALKRSRLLAAVALPLLMIVLTMLIEKEHVADAAAREPRDAREAAAAQSLSNAALLNRTCAPPLLLSLRLARAPHGRARAPLEGAERLRVLIGAGFPASGLSAVAPLLARLPGACSPARASLGFWTTLGGGTPPHSAAGRRVDAEEEEENPAAPPAWRLPAKSTTREHYLRDVLRLDERKCSVPWEISERYSSIAFRHFSPPAICTPLTIRHYLPSARILLMLAAPVRRAHAQQTAWLHNRCYRDGREAAAAKRGAKYRMAKGAAAGCDRFTAEEQLRLELNCMHFCGLSPSSPMEELLRCATVCSKSLRTALGCKANCPYPSLINSHYALVLSIWLHAFSCDQLLILDQDEFFGSSAETPHRLVGSAAVSALPPTNELQPLLAILRLASFSMENATRLAQSPAFHDRPTAPNFGTALNPISASLRRELDAYFEPFQESLRQLLATHRKCFHERFAAKKSKQKTKMVAR</sequence>
<evidence type="ECO:0000256" key="1">
    <source>
        <dbReference type="SAM" id="MobiDB-lite"/>
    </source>
</evidence>
<dbReference type="AlphaFoldDB" id="A0AB34IKZ1"/>
<dbReference type="Proteomes" id="UP001515480">
    <property type="component" value="Unassembled WGS sequence"/>
</dbReference>
<name>A0AB34IKZ1_PRYPA</name>
<dbReference type="Gene3D" id="3.40.50.300">
    <property type="entry name" value="P-loop containing nucleotide triphosphate hydrolases"/>
    <property type="match status" value="1"/>
</dbReference>
<dbReference type="EMBL" id="JBGBPQ010000023">
    <property type="protein sequence ID" value="KAL1500560.1"/>
    <property type="molecule type" value="Genomic_DNA"/>
</dbReference>
<protein>
    <submittedName>
        <fullName evidence="2">Uncharacterized protein</fullName>
    </submittedName>
</protein>
<comment type="caution">
    <text evidence="2">The sequence shown here is derived from an EMBL/GenBank/DDBJ whole genome shotgun (WGS) entry which is preliminary data.</text>
</comment>
<accession>A0AB34IKZ1</accession>
<organism evidence="2 3">
    <name type="scientific">Prymnesium parvum</name>
    <name type="common">Toxic golden alga</name>
    <dbReference type="NCBI Taxonomy" id="97485"/>
    <lineage>
        <taxon>Eukaryota</taxon>
        <taxon>Haptista</taxon>
        <taxon>Haptophyta</taxon>
        <taxon>Prymnesiophyceae</taxon>
        <taxon>Prymnesiales</taxon>
        <taxon>Prymnesiaceae</taxon>
        <taxon>Prymnesium</taxon>
    </lineage>
</organism>
<reference evidence="2 3" key="1">
    <citation type="journal article" date="2024" name="Science">
        <title>Giant polyketide synthase enzymes in the biosynthesis of giant marine polyether toxins.</title>
        <authorList>
            <person name="Fallon T.R."/>
            <person name="Shende V.V."/>
            <person name="Wierzbicki I.H."/>
            <person name="Pendleton A.L."/>
            <person name="Watervoot N.F."/>
            <person name="Auber R.P."/>
            <person name="Gonzalez D.J."/>
            <person name="Wisecaver J.H."/>
            <person name="Moore B.S."/>
        </authorList>
    </citation>
    <scope>NUCLEOTIDE SEQUENCE [LARGE SCALE GENOMIC DNA]</scope>
    <source>
        <strain evidence="2 3">12B1</strain>
    </source>
</reference>
<feature type="region of interest" description="Disordered" evidence="1">
    <location>
        <begin position="178"/>
        <end position="204"/>
    </location>
</feature>
<evidence type="ECO:0000313" key="3">
    <source>
        <dbReference type="Proteomes" id="UP001515480"/>
    </source>
</evidence>
<dbReference type="InterPro" id="IPR027417">
    <property type="entry name" value="P-loop_NTPase"/>
</dbReference>